<dbReference type="CDD" id="cd00757">
    <property type="entry name" value="ThiF_MoeB_HesA_family"/>
    <property type="match status" value="1"/>
</dbReference>
<dbReference type="GO" id="GO:0016779">
    <property type="term" value="F:nucleotidyltransferase activity"/>
    <property type="evidence" value="ECO:0007669"/>
    <property type="project" value="TreeGrafter"/>
</dbReference>
<reference evidence="3 4" key="1">
    <citation type="submission" date="2018-08" db="EMBL/GenBank/DDBJ databases">
        <title>Henriciella mobilis sp. nov., isolated from seawater.</title>
        <authorList>
            <person name="Cheng H."/>
            <person name="Wu Y.-H."/>
            <person name="Xu X.-W."/>
            <person name="Guo L.-L."/>
        </authorList>
    </citation>
    <scope>NUCLEOTIDE SEQUENCE [LARGE SCALE GENOMIC DNA]</scope>
    <source>
        <strain evidence="3 4">CCUG66934</strain>
    </source>
</reference>
<dbReference type="PANTHER" id="PTHR10953">
    <property type="entry name" value="UBIQUITIN-ACTIVATING ENZYME E1"/>
    <property type="match status" value="1"/>
</dbReference>
<protein>
    <submittedName>
        <fullName evidence="3">HesA/MoeB/ThiF family protein</fullName>
    </submittedName>
</protein>
<dbReference type="GO" id="GO:0005829">
    <property type="term" value="C:cytosol"/>
    <property type="evidence" value="ECO:0007669"/>
    <property type="project" value="TreeGrafter"/>
</dbReference>
<dbReference type="GO" id="GO:0008641">
    <property type="term" value="F:ubiquitin-like modifier activating enzyme activity"/>
    <property type="evidence" value="ECO:0007669"/>
    <property type="project" value="InterPro"/>
</dbReference>
<dbReference type="EMBL" id="QWGB01000005">
    <property type="protein sequence ID" value="RIJ23730.1"/>
    <property type="molecule type" value="Genomic_DNA"/>
</dbReference>
<evidence type="ECO:0000256" key="1">
    <source>
        <dbReference type="ARBA" id="ARBA00009919"/>
    </source>
</evidence>
<gene>
    <name evidence="3" type="ORF">D1224_05575</name>
</gene>
<sequence length="250" mass="26224">MALTPQQLDRHKRHILLKEIGGPGVQKLQNARISIVGAGALGGPCAMYLAAAGVGEIELWDADTVERSNLQRQVQFSEADIGEAKVRCLAARLKAANSDCRVNVQPRRWHIAQKLSGDILIDATDNFETRFALNRAAHASGRILVSGAATRWSGQVSVFASGVAAGKPCYQCFVPEAPPEAEACEDVGVVGPVTGIVASHMALETLKLITGAGQPLIGKISAVDGLSGVTRQIGLPRDPACPVCGTKSDA</sequence>
<dbReference type="GO" id="GO:0004792">
    <property type="term" value="F:thiosulfate-cyanide sulfurtransferase activity"/>
    <property type="evidence" value="ECO:0007669"/>
    <property type="project" value="TreeGrafter"/>
</dbReference>
<accession>A0A399QXR1</accession>
<name>A0A399QXR1_9PROT</name>
<dbReference type="OrthoDB" id="9804286at2"/>
<evidence type="ECO:0000259" key="2">
    <source>
        <dbReference type="Pfam" id="PF00899"/>
    </source>
</evidence>
<dbReference type="InterPro" id="IPR035985">
    <property type="entry name" value="Ubiquitin-activating_enz"/>
</dbReference>
<organism evidence="3 4">
    <name type="scientific">Henriciella barbarensis</name>
    <dbReference type="NCBI Taxonomy" id="86342"/>
    <lineage>
        <taxon>Bacteria</taxon>
        <taxon>Pseudomonadati</taxon>
        <taxon>Pseudomonadota</taxon>
        <taxon>Alphaproteobacteria</taxon>
        <taxon>Hyphomonadales</taxon>
        <taxon>Hyphomonadaceae</taxon>
        <taxon>Henriciella</taxon>
    </lineage>
</organism>
<comment type="similarity">
    <text evidence="1">Belongs to the HesA/MoeB/ThiF family.</text>
</comment>
<proteinExistence type="inferred from homology"/>
<dbReference type="GO" id="GO:0008146">
    <property type="term" value="F:sulfotransferase activity"/>
    <property type="evidence" value="ECO:0007669"/>
    <property type="project" value="TreeGrafter"/>
</dbReference>
<evidence type="ECO:0000313" key="4">
    <source>
        <dbReference type="Proteomes" id="UP000265431"/>
    </source>
</evidence>
<dbReference type="Pfam" id="PF00899">
    <property type="entry name" value="ThiF"/>
    <property type="match status" value="1"/>
</dbReference>
<evidence type="ECO:0000313" key="3">
    <source>
        <dbReference type="EMBL" id="RIJ23730.1"/>
    </source>
</evidence>
<dbReference type="FunFam" id="3.40.50.720:FF:000080">
    <property type="entry name" value="Thiazole biosynthesis adenylyltransferase ThiF"/>
    <property type="match status" value="1"/>
</dbReference>
<dbReference type="InterPro" id="IPR000594">
    <property type="entry name" value="ThiF_NAD_FAD-bd"/>
</dbReference>
<dbReference type="SUPFAM" id="SSF69572">
    <property type="entry name" value="Activating enzymes of the ubiquitin-like proteins"/>
    <property type="match status" value="1"/>
</dbReference>
<comment type="caution">
    <text evidence="3">The sequence shown here is derived from an EMBL/GenBank/DDBJ whole genome shotgun (WGS) entry which is preliminary data.</text>
</comment>
<feature type="domain" description="THIF-type NAD/FAD binding fold" evidence="2">
    <location>
        <begin position="11"/>
        <end position="243"/>
    </location>
</feature>
<keyword evidence="4" id="KW-1185">Reference proteome</keyword>
<dbReference type="Proteomes" id="UP000265431">
    <property type="component" value="Unassembled WGS sequence"/>
</dbReference>
<dbReference type="Gene3D" id="3.40.50.720">
    <property type="entry name" value="NAD(P)-binding Rossmann-like Domain"/>
    <property type="match status" value="1"/>
</dbReference>
<dbReference type="RefSeq" id="WP_119378920.1">
    <property type="nucleotide sequence ID" value="NZ_QWGB01000005.1"/>
</dbReference>
<dbReference type="AlphaFoldDB" id="A0A399QXR1"/>
<dbReference type="PANTHER" id="PTHR10953:SF102">
    <property type="entry name" value="ADENYLYLTRANSFERASE AND SULFURTRANSFERASE MOCS3"/>
    <property type="match status" value="1"/>
</dbReference>
<dbReference type="InterPro" id="IPR045886">
    <property type="entry name" value="ThiF/MoeB/HesA"/>
</dbReference>